<reference evidence="3" key="1">
    <citation type="submission" date="2016-06" db="EMBL/GenBank/DDBJ databases">
        <title>Parallel loss of symbiosis genes in relatives of nitrogen-fixing non-legume Parasponia.</title>
        <authorList>
            <person name="Van Velzen R."/>
            <person name="Holmer R."/>
            <person name="Bu F."/>
            <person name="Rutten L."/>
            <person name="Van Zeijl A."/>
            <person name="Liu W."/>
            <person name="Santuari L."/>
            <person name="Cao Q."/>
            <person name="Sharma T."/>
            <person name="Shen D."/>
            <person name="Roswanjaya Y."/>
            <person name="Wardhani T."/>
            <person name="Kalhor M.S."/>
            <person name="Jansen J."/>
            <person name="Van den Hoogen J."/>
            <person name="Gungor B."/>
            <person name="Hartog M."/>
            <person name="Hontelez J."/>
            <person name="Verver J."/>
            <person name="Yang W.-C."/>
            <person name="Schijlen E."/>
            <person name="Repin R."/>
            <person name="Schilthuizen M."/>
            <person name="Schranz E."/>
            <person name="Heidstra R."/>
            <person name="Miyata K."/>
            <person name="Fedorova E."/>
            <person name="Kohlen W."/>
            <person name="Bisseling T."/>
            <person name="Smit S."/>
            <person name="Geurts R."/>
        </authorList>
    </citation>
    <scope>NUCLEOTIDE SEQUENCE [LARGE SCALE GENOMIC DNA]</scope>
    <source>
        <strain evidence="3">cv. WU1-14</strain>
    </source>
</reference>
<protein>
    <submittedName>
        <fullName evidence="2">Uncharacterized protein</fullName>
    </submittedName>
</protein>
<feature type="compositionally biased region" description="Basic residues" evidence="1">
    <location>
        <begin position="44"/>
        <end position="57"/>
    </location>
</feature>
<feature type="region of interest" description="Disordered" evidence="1">
    <location>
        <begin position="34"/>
        <end position="57"/>
    </location>
</feature>
<dbReference type="AlphaFoldDB" id="A0A2P5BA91"/>
<accession>A0A2P5BA91</accession>
<evidence type="ECO:0000256" key="1">
    <source>
        <dbReference type="SAM" id="MobiDB-lite"/>
    </source>
</evidence>
<dbReference type="Proteomes" id="UP000237105">
    <property type="component" value="Unassembled WGS sequence"/>
</dbReference>
<evidence type="ECO:0000313" key="3">
    <source>
        <dbReference type="Proteomes" id="UP000237105"/>
    </source>
</evidence>
<keyword evidence="3" id="KW-1185">Reference proteome</keyword>
<organism evidence="2 3">
    <name type="scientific">Parasponia andersonii</name>
    <name type="common">Sponia andersonii</name>
    <dbReference type="NCBI Taxonomy" id="3476"/>
    <lineage>
        <taxon>Eukaryota</taxon>
        <taxon>Viridiplantae</taxon>
        <taxon>Streptophyta</taxon>
        <taxon>Embryophyta</taxon>
        <taxon>Tracheophyta</taxon>
        <taxon>Spermatophyta</taxon>
        <taxon>Magnoliopsida</taxon>
        <taxon>eudicotyledons</taxon>
        <taxon>Gunneridae</taxon>
        <taxon>Pentapetalae</taxon>
        <taxon>rosids</taxon>
        <taxon>fabids</taxon>
        <taxon>Rosales</taxon>
        <taxon>Cannabaceae</taxon>
        <taxon>Parasponia</taxon>
    </lineage>
</organism>
<dbReference type="EMBL" id="JXTB01000325">
    <property type="protein sequence ID" value="PON45697.1"/>
    <property type="molecule type" value="Genomic_DNA"/>
</dbReference>
<gene>
    <name evidence="2" type="ORF">PanWU01x14_256890</name>
</gene>
<evidence type="ECO:0000313" key="2">
    <source>
        <dbReference type="EMBL" id="PON45697.1"/>
    </source>
</evidence>
<sequence>MGYSEDNKMITKQYVGVPTSDKPTKQLDYTAVDPDGHVSSYVSAKKKKKKKKKRNKHWKRSSLWFCCSNVEFENDELDKHKVLEFLENNNNNSKKNCLVMCCTNIEMAGPKV</sequence>
<name>A0A2P5BA91_PARAD</name>
<comment type="caution">
    <text evidence="2">The sequence shown here is derived from an EMBL/GenBank/DDBJ whole genome shotgun (WGS) entry which is preliminary data.</text>
</comment>
<proteinExistence type="predicted"/>